<sequence>MPIANCVVNEDSGGAIPNLVELWAQASGVDSKEMTLNVIRADAQVGRHYSVMATLYLPSAWPEDRVISLQTGLAVALSDGLGQPLEKIHVLTLIVGSGHVVEDGKVQNWDS</sequence>
<dbReference type="Proteomes" id="UP001168640">
    <property type="component" value="Unassembled WGS sequence"/>
</dbReference>
<dbReference type="EMBL" id="JAUMIS010000002">
    <property type="protein sequence ID" value="MDO3722124.1"/>
    <property type="molecule type" value="Genomic_DNA"/>
</dbReference>
<accession>A0ABT8W1L7</accession>
<evidence type="ECO:0000313" key="2">
    <source>
        <dbReference type="Proteomes" id="UP001168640"/>
    </source>
</evidence>
<proteinExistence type="predicted"/>
<name>A0ABT8W1L7_9GAMM</name>
<evidence type="ECO:0000313" key="1">
    <source>
        <dbReference type="EMBL" id="MDO3722124.1"/>
    </source>
</evidence>
<dbReference type="RefSeq" id="WP_223793642.1">
    <property type="nucleotide sequence ID" value="NZ_JAUMIS010000002.1"/>
</dbReference>
<comment type="caution">
    <text evidence="1">The sequence shown here is derived from an EMBL/GenBank/DDBJ whole genome shotgun (WGS) entry which is preliminary data.</text>
</comment>
<reference evidence="1" key="1">
    <citation type="submission" date="2023-07" db="EMBL/GenBank/DDBJ databases">
        <title>Marinobacter sp. chi1 genome sequencing and assembly.</title>
        <authorList>
            <person name="Park S."/>
        </authorList>
    </citation>
    <scope>NUCLEOTIDE SEQUENCE</scope>
    <source>
        <strain evidence="1">Chi1</strain>
    </source>
</reference>
<organism evidence="1 2">
    <name type="scientific">Marinobacter suaedae</name>
    <dbReference type="NCBI Taxonomy" id="3057675"/>
    <lineage>
        <taxon>Bacteria</taxon>
        <taxon>Pseudomonadati</taxon>
        <taxon>Pseudomonadota</taxon>
        <taxon>Gammaproteobacteria</taxon>
        <taxon>Pseudomonadales</taxon>
        <taxon>Marinobacteraceae</taxon>
        <taxon>Marinobacter</taxon>
    </lineage>
</organism>
<keyword evidence="2" id="KW-1185">Reference proteome</keyword>
<gene>
    <name evidence="1" type="ORF">QVZ43_10360</name>
</gene>
<protein>
    <submittedName>
        <fullName evidence="1">Uncharacterized protein</fullName>
    </submittedName>
</protein>